<evidence type="ECO:0000259" key="1">
    <source>
        <dbReference type="PROSITE" id="PS50057"/>
    </source>
</evidence>
<dbReference type="Gene3D" id="1.20.80.10">
    <property type="match status" value="1"/>
</dbReference>
<evidence type="ECO:0000313" key="3">
    <source>
        <dbReference type="Proteomes" id="UP000015102"/>
    </source>
</evidence>
<dbReference type="InterPro" id="IPR014352">
    <property type="entry name" value="FERM/acyl-CoA-bd_prot_sf"/>
</dbReference>
<dbReference type="PROSITE" id="PS00661">
    <property type="entry name" value="FERM_2"/>
    <property type="match status" value="1"/>
</dbReference>
<dbReference type="Pfam" id="PF00373">
    <property type="entry name" value="FERM_M"/>
    <property type="match status" value="1"/>
</dbReference>
<reference evidence="2" key="2">
    <citation type="submission" date="2015-06" db="UniProtKB">
        <authorList>
            <consortium name="EnsemblMetazoa"/>
        </authorList>
    </citation>
    <scope>IDENTIFICATION</scope>
</reference>
<dbReference type="EnsemblMetazoa" id="MESCA010168-RA">
    <property type="protein sequence ID" value="MESCA010168-PA"/>
    <property type="gene ID" value="MESCA010168"/>
</dbReference>
<keyword evidence="3" id="KW-1185">Reference proteome</keyword>
<dbReference type="GO" id="GO:0031032">
    <property type="term" value="P:actomyosin structure organization"/>
    <property type="evidence" value="ECO:0007669"/>
    <property type="project" value="TreeGrafter"/>
</dbReference>
<accession>T1H1U8</accession>
<dbReference type="GO" id="GO:0009887">
    <property type="term" value="P:animal organ morphogenesis"/>
    <property type="evidence" value="ECO:0007669"/>
    <property type="project" value="UniProtKB-ARBA"/>
</dbReference>
<dbReference type="PROSITE" id="PS50057">
    <property type="entry name" value="FERM_3"/>
    <property type="match status" value="1"/>
</dbReference>
<feature type="domain" description="FERM" evidence="1">
    <location>
        <begin position="1"/>
        <end position="100"/>
    </location>
</feature>
<dbReference type="GO" id="GO:0071944">
    <property type="term" value="C:cell periphery"/>
    <property type="evidence" value="ECO:0007669"/>
    <property type="project" value="UniProtKB-ARBA"/>
</dbReference>
<dbReference type="GO" id="GO:0005856">
    <property type="term" value="C:cytoskeleton"/>
    <property type="evidence" value="ECO:0007669"/>
    <property type="project" value="TreeGrafter"/>
</dbReference>
<dbReference type="InterPro" id="IPR019749">
    <property type="entry name" value="Band_41_domain"/>
</dbReference>
<dbReference type="GO" id="GO:0030182">
    <property type="term" value="P:neuron differentiation"/>
    <property type="evidence" value="ECO:0007669"/>
    <property type="project" value="UniProtKB-ARBA"/>
</dbReference>
<dbReference type="PANTHER" id="PTHR23280:SF27">
    <property type="entry name" value="TYROSINE-PROTEIN PHOSPHATASE NON-RECEPTOR TYPE"/>
    <property type="match status" value="1"/>
</dbReference>
<evidence type="ECO:0000313" key="2">
    <source>
        <dbReference type="EnsemblMetazoa" id="MESCA010168-PA"/>
    </source>
</evidence>
<dbReference type="EMBL" id="CAQQ02375293">
    <property type="status" value="NOT_ANNOTATED_CDS"/>
    <property type="molecule type" value="Genomic_DNA"/>
</dbReference>
<sequence>FYLQIKRNIYFNKVHCPLNTQCLLASYTVQSELGDFNPIEHQPGYLNNMQLIPEQNEDTERRISELHKLHRGLLPANAELNYLEHAKRLDFYGIDLHKAT</sequence>
<organism evidence="2 3">
    <name type="scientific">Megaselia scalaris</name>
    <name type="common">Humpbacked fly</name>
    <name type="synonym">Phora scalaris</name>
    <dbReference type="NCBI Taxonomy" id="36166"/>
    <lineage>
        <taxon>Eukaryota</taxon>
        <taxon>Metazoa</taxon>
        <taxon>Ecdysozoa</taxon>
        <taxon>Arthropoda</taxon>
        <taxon>Hexapoda</taxon>
        <taxon>Insecta</taxon>
        <taxon>Pterygota</taxon>
        <taxon>Neoptera</taxon>
        <taxon>Endopterygota</taxon>
        <taxon>Diptera</taxon>
        <taxon>Brachycera</taxon>
        <taxon>Muscomorpha</taxon>
        <taxon>Platypezoidea</taxon>
        <taxon>Phoridae</taxon>
        <taxon>Megaseliini</taxon>
        <taxon>Megaselia</taxon>
    </lineage>
</organism>
<reference evidence="3" key="1">
    <citation type="submission" date="2013-02" db="EMBL/GenBank/DDBJ databases">
        <authorList>
            <person name="Hughes D."/>
        </authorList>
    </citation>
    <scope>NUCLEOTIDE SEQUENCE</scope>
    <source>
        <strain>Durham</strain>
        <strain evidence="3">NC isolate 2 -- Noor lab</strain>
    </source>
</reference>
<protein>
    <recommendedName>
        <fullName evidence="1">FERM domain-containing protein</fullName>
    </recommendedName>
</protein>
<dbReference type="HOGENOM" id="CLU_2313158_0_0_1"/>
<dbReference type="OMA" id="ESRYLDC"/>
<dbReference type="STRING" id="36166.T1H1U8"/>
<dbReference type="PRINTS" id="PR00935">
    <property type="entry name" value="BAND41"/>
</dbReference>
<dbReference type="SUPFAM" id="SSF47031">
    <property type="entry name" value="Second domain of FERM"/>
    <property type="match status" value="1"/>
</dbReference>
<proteinExistence type="predicted"/>
<dbReference type="Proteomes" id="UP000015102">
    <property type="component" value="Unassembled WGS sequence"/>
</dbReference>
<dbReference type="InterPro" id="IPR019747">
    <property type="entry name" value="FERM_CS"/>
</dbReference>
<name>T1H1U8_MEGSC</name>
<dbReference type="PANTHER" id="PTHR23280">
    <property type="entry name" value="4.1 G PROTEIN"/>
    <property type="match status" value="1"/>
</dbReference>
<dbReference type="AlphaFoldDB" id="T1H1U8"/>
<dbReference type="CDD" id="cd14473">
    <property type="entry name" value="FERM_B-lobe"/>
    <property type="match status" value="1"/>
</dbReference>
<dbReference type="InterPro" id="IPR035963">
    <property type="entry name" value="FERM_2"/>
</dbReference>
<dbReference type="InterPro" id="IPR000299">
    <property type="entry name" value="FERM_domain"/>
</dbReference>
<dbReference type="InterPro" id="IPR019748">
    <property type="entry name" value="FERM_central"/>
</dbReference>